<evidence type="ECO:0000313" key="1">
    <source>
        <dbReference type="EnsemblMetazoa" id="PPA28476.1"/>
    </source>
</evidence>
<dbReference type="InterPro" id="IPR003645">
    <property type="entry name" value="Fol_N"/>
</dbReference>
<reference evidence="2" key="1">
    <citation type="journal article" date="2008" name="Nat. Genet.">
        <title>The Pristionchus pacificus genome provides a unique perspective on nematode lifestyle and parasitism.</title>
        <authorList>
            <person name="Dieterich C."/>
            <person name="Clifton S.W."/>
            <person name="Schuster L.N."/>
            <person name="Chinwalla A."/>
            <person name="Delehaunty K."/>
            <person name="Dinkelacker I."/>
            <person name="Fulton L."/>
            <person name="Fulton R."/>
            <person name="Godfrey J."/>
            <person name="Minx P."/>
            <person name="Mitreva M."/>
            <person name="Roeseler W."/>
            <person name="Tian H."/>
            <person name="Witte H."/>
            <person name="Yang S.P."/>
            <person name="Wilson R.K."/>
            <person name="Sommer R.J."/>
        </authorList>
    </citation>
    <scope>NUCLEOTIDE SEQUENCE [LARGE SCALE GENOMIC DNA]</scope>
    <source>
        <strain evidence="2">PS312</strain>
    </source>
</reference>
<organism evidence="1 2">
    <name type="scientific">Pristionchus pacificus</name>
    <name type="common">Parasitic nematode worm</name>
    <dbReference type="NCBI Taxonomy" id="54126"/>
    <lineage>
        <taxon>Eukaryota</taxon>
        <taxon>Metazoa</taxon>
        <taxon>Ecdysozoa</taxon>
        <taxon>Nematoda</taxon>
        <taxon>Chromadorea</taxon>
        <taxon>Rhabditida</taxon>
        <taxon>Rhabditina</taxon>
        <taxon>Diplogasteromorpha</taxon>
        <taxon>Diplogasteroidea</taxon>
        <taxon>Neodiplogasteridae</taxon>
        <taxon>Pristionchus</taxon>
    </lineage>
</organism>
<accession>A0A2A6CP24</accession>
<name>A0A2A6CP24_PRIPA</name>
<accession>A0A8R1ULG6</accession>
<proteinExistence type="predicted"/>
<dbReference type="SMART" id="SM00274">
    <property type="entry name" value="FOLN"/>
    <property type="match status" value="3"/>
</dbReference>
<evidence type="ECO:0000313" key="2">
    <source>
        <dbReference type="Proteomes" id="UP000005239"/>
    </source>
</evidence>
<protein>
    <submittedName>
        <fullName evidence="1">Uncharacterized protein</fullName>
    </submittedName>
</protein>
<reference evidence="1" key="2">
    <citation type="submission" date="2022-06" db="UniProtKB">
        <authorList>
            <consortium name="EnsemblMetazoa"/>
        </authorList>
    </citation>
    <scope>IDENTIFICATION</scope>
    <source>
        <strain evidence="1">PS312</strain>
    </source>
</reference>
<dbReference type="EnsemblMetazoa" id="PPA28476.1">
    <property type="protein sequence ID" value="PPA28476.1"/>
    <property type="gene ID" value="WBGene00118030"/>
</dbReference>
<dbReference type="OrthoDB" id="3438930at2759"/>
<sequence>MNTTSKTTTILMLVISVASAAATDLTTIGYHSPCDTMKCAAGSFCAIHNSQAQCFSSVAAKCADDAVGKCGSGTTCVQFRLGATCMSEEKACEATECCTGHFCAVRNGRPACLRGAGARCANFPGFCPPKTTCVQFKNGATCMRNERACAAVDCGKGFVCSVEDGKPKCLEVPSVTTQFSS</sequence>
<gene>
    <name evidence="1" type="primary">WBGene00118030</name>
</gene>
<dbReference type="AlphaFoldDB" id="A0A2A6CP24"/>
<dbReference type="Proteomes" id="UP000005239">
    <property type="component" value="Unassembled WGS sequence"/>
</dbReference>
<keyword evidence="2" id="KW-1185">Reference proteome</keyword>